<evidence type="ECO:0008006" key="3">
    <source>
        <dbReference type="Google" id="ProtNLM"/>
    </source>
</evidence>
<dbReference type="GO" id="GO:0044010">
    <property type="term" value="P:single-species biofilm formation"/>
    <property type="evidence" value="ECO:0007669"/>
    <property type="project" value="InterPro"/>
</dbReference>
<organism evidence="1 2">
    <name type="scientific">Desulfosporosinus fructosivorans</name>
    <dbReference type="NCBI Taxonomy" id="2018669"/>
    <lineage>
        <taxon>Bacteria</taxon>
        <taxon>Bacillati</taxon>
        <taxon>Bacillota</taxon>
        <taxon>Clostridia</taxon>
        <taxon>Eubacteriales</taxon>
        <taxon>Desulfitobacteriaceae</taxon>
        <taxon>Desulfosporosinus</taxon>
    </lineage>
</organism>
<dbReference type="OrthoDB" id="1799456at2"/>
<dbReference type="GO" id="GO:0009372">
    <property type="term" value="P:quorum sensing"/>
    <property type="evidence" value="ECO:0007669"/>
    <property type="project" value="InterPro"/>
</dbReference>
<dbReference type="EMBL" id="SPQQ01000003">
    <property type="protein sequence ID" value="TGE38542.1"/>
    <property type="molecule type" value="Genomic_DNA"/>
</dbReference>
<evidence type="ECO:0000313" key="2">
    <source>
        <dbReference type="Proteomes" id="UP000298460"/>
    </source>
</evidence>
<protein>
    <recommendedName>
        <fullName evidence="3">Type II toxin-antitoxin system MqsR family toxin</fullName>
    </recommendedName>
</protein>
<evidence type="ECO:0000313" key="1">
    <source>
        <dbReference type="EMBL" id="TGE38542.1"/>
    </source>
</evidence>
<dbReference type="Gene3D" id="3.30.2310.40">
    <property type="match status" value="1"/>
</dbReference>
<dbReference type="Proteomes" id="UP000298460">
    <property type="component" value="Unassembled WGS sequence"/>
</dbReference>
<dbReference type="RefSeq" id="WP_135546696.1">
    <property type="nucleotide sequence ID" value="NZ_SPQQ01000003.1"/>
</dbReference>
<name>A0A4Z0R674_9FIRM</name>
<reference evidence="1 2" key="1">
    <citation type="submission" date="2019-03" db="EMBL/GenBank/DDBJ databases">
        <title>Draft Genome Sequence of Desulfosporosinus fructosivorans Strain 63.6F, Isolated from Marine Sediment in the Baltic Sea.</title>
        <authorList>
            <person name="Hausmann B."/>
            <person name="Vandieken V."/>
            <person name="Pjevac P."/>
            <person name="Schreck K."/>
            <person name="Herbold C.W."/>
            <person name="Loy A."/>
        </authorList>
    </citation>
    <scope>NUCLEOTIDE SEQUENCE [LARGE SCALE GENOMIC DNA]</scope>
    <source>
        <strain evidence="1 2">63.6F</strain>
    </source>
</reference>
<dbReference type="InterPro" id="IPR038493">
    <property type="entry name" value="MqsR_sf"/>
</dbReference>
<accession>A0A4Z0R674</accession>
<proteinExistence type="predicted"/>
<dbReference type="InterPro" id="IPR031451">
    <property type="entry name" value="MqsR_toxin"/>
</dbReference>
<sequence length="124" mass="14366">MKGVEMVTKVETVTKVEIEKTLREFKALIKQDRWTFVERRINLQGLAALGLTVPQAKAEILGLSYRHYDRGPEADRDRDGDFIWEFIKRIGSQKVYIKLKIDIRGCVCLSFHRSVGPTTLPFKR</sequence>
<gene>
    <name evidence="1" type="ORF">E4K67_11505</name>
</gene>
<dbReference type="AlphaFoldDB" id="A0A4Z0R674"/>
<dbReference type="Pfam" id="PF15723">
    <property type="entry name" value="MqsR_toxin"/>
    <property type="match status" value="1"/>
</dbReference>
<comment type="caution">
    <text evidence="1">The sequence shown here is derived from an EMBL/GenBank/DDBJ whole genome shotgun (WGS) entry which is preliminary data.</text>
</comment>
<dbReference type="GO" id="GO:0017148">
    <property type="term" value="P:negative regulation of translation"/>
    <property type="evidence" value="ECO:0007669"/>
    <property type="project" value="InterPro"/>
</dbReference>
<keyword evidence="2" id="KW-1185">Reference proteome</keyword>